<comment type="caution">
    <text evidence="1">The sequence shown here is derived from an EMBL/GenBank/DDBJ whole genome shotgun (WGS) entry which is preliminary data.</text>
</comment>
<proteinExistence type="predicted"/>
<evidence type="ECO:0000313" key="2">
    <source>
        <dbReference type="Proteomes" id="UP000784880"/>
    </source>
</evidence>
<reference evidence="1 2" key="1">
    <citation type="submission" date="2021-06" db="EMBL/GenBank/DDBJ databases">
        <title>Bacillus sp. RD4P76, an endophyte from a halophyte.</title>
        <authorList>
            <person name="Sun J.-Q."/>
        </authorList>
    </citation>
    <scope>NUCLEOTIDE SEQUENCE [LARGE SCALE GENOMIC DNA]</scope>
    <source>
        <strain evidence="1 2">CGMCC 1.15917</strain>
    </source>
</reference>
<gene>
    <name evidence="1" type="ORF">KS419_04990</name>
</gene>
<dbReference type="RefSeq" id="WP_217064984.1">
    <property type="nucleotide sequence ID" value="NZ_JAHQCS010000057.1"/>
</dbReference>
<dbReference type="Proteomes" id="UP000784880">
    <property type="component" value="Unassembled WGS sequence"/>
</dbReference>
<organism evidence="1 2">
    <name type="scientific">Evansella tamaricis</name>
    <dbReference type="NCBI Taxonomy" id="2069301"/>
    <lineage>
        <taxon>Bacteria</taxon>
        <taxon>Bacillati</taxon>
        <taxon>Bacillota</taxon>
        <taxon>Bacilli</taxon>
        <taxon>Bacillales</taxon>
        <taxon>Bacillaceae</taxon>
        <taxon>Evansella</taxon>
    </lineage>
</organism>
<accession>A0ABS6JC66</accession>
<sequence length="63" mass="7241">MNNTGLKLIEAIESQTGQTVTINCEKVLYFMDCGDETMVVYEKSNIFIKEKYSEIKSLLNQMI</sequence>
<evidence type="ECO:0000313" key="1">
    <source>
        <dbReference type="EMBL" id="MBU9711093.1"/>
    </source>
</evidence>
<name>A0ABS6JC66_9BACI</name>
<protein>
    <submittedName>
        <fullName evidence="1">Uncharacterized protein</fullName>
    </submittedName>
</protein>
<keyword evidence="2" id="KW-1185">Reference proteome</keyword>
<dbReference type="EMBL" id="JAHQCS010000057">
    <property type="protein sequence ID" value="MBU9711093.1"/>
    <property type="molecule type" value="Genomic_DNA"/>
</dbReference>